<evidence type="ECO:0008006" key="4">
    <source>
        <dbReference type="Google" id="ProtNLM"/>
    </source>
</evidence>
<dbReference type="RefSeq" id="WP_175897058.1">
    <property type="nucleotide sequence ID" value="NZ_CADFDQ010000031.1"/>
</dbReference>
<comment type="caution">
    <text evidence="2">The sequence shown here is derived from an EMBL/GenBank/DDBJ whole genome shotgun (WGS) entry which is preliminary data.</text>
</comment>
<keyword evidence="3" id="KW-1185">Reference proteome</keyword>
<dbReference type="Proteomes" id="UP001248067">
    <property type="component" value="Unassembled WGS sequence"/>
</dbReference>
<name>A0ABU2EE13_9BURK</name>
<feature type="transmembrane region" description="Helical" evidence="1">
    <location>
        <begin position="67"/>
        <end position="89"/>
    </location>
</feature>
<evidence type="ECO:0000313" key="2">
    <source>
        <dbReference type="EMBL" id="MDR8757808.1"/>
    </source>
</evidence>
<sequence>MALHVRFSVRPWERRKERAKRMRAEARAALRRNAIAFRCSVSASAASLIVTIGGVATLAVADQASTALLTFAVVESGLAVVSIVASVYLNQQSYERAADLRSAEAYLAEMRARLKEMERKSLYETAD</sequence>
<keyword evidence="1" id="KW-0812">Transmembrane</keyword>
<evidence type="ECO:0000313" key="3">
    <source>
        <dbReference type="Proteomes" id="UP001248067"/>
    </source>
</evidence>
<feature type="transmembrane region" description="Helical" evidence="1">
    <location>
        <begin position="35"/>
        <end position="61"/>
    </location>
</feature>
<protein>
    <recommendedName>
        <fullName evidence="4">DUF4231 domain-containing protein</fullName>
    </recommendedName>
</protein>
<proteinExistence type="predicted"/>
<accession>A0ABU2EE13</accession>
<organism evidence="2 3">
    <name type="scientific">Burkholderia pseudomultivorans</name>
    <dbReference type="NCBI Taxonomy" id="1207504"/>
    <lineage>
        <taxon>Bacteria</taxon>
        <taxon>Pseudomonadati</taxon>
        <taxon>Pseudomonadota</taxon>
        <taxon>Betaproteobacteria</taxon>
        <taxon>Burkholderiales</taxon>
        <taxon>Burkholderiaceae</taxon>
        <taxon>Burkholderia</taxon>
        <taxon>Burkholderia cepacia complex</taxon>
    </lineage>
</organism>
<gene>
    <name evidence="2" type="ORF">FEQ00_06268</name>
</gene>
<evidence type="ECO:0000256" key="1">
    <source>
        <dbReference type="SAM" id="Phobius"/>
    </source>
</evidence>
<keyword evidence="1" id="KW-1133">Transmembrane helix</keyword>
<keyword evidence="1" id="KW-0472">Membrane</keyword>
<dbReference type="EMBL" id="VJSY01000071">
    <property type="protein sequence ID" value="MDR8757808.1"/>
    <property type="molecule type" value="Genomic_DNA"/>
</dbReference>
<reference evidence="2 3" key="1">
    <citation type="submission" date="2019-06" db="EMBL/GenBank/DDBJ databases">
        <title>Evolution of Burkholderia multivorans in the lungs of Cystic Fibrosis patients.</title>
        <authorList>
            <person name="Moreira L.M."/>
        </authorList>
    </citation>
    <scope>NUCLEOTIDE SEQUENCE [LARGE SCALE GENOMIC DNA]</scope>
    <source>
        <strain evidence="2 3">VC13239</strain>
    </source>
</reference>